<comment type="caution">
    <text evidence="2">The sequence shown here is derived from an EMBL/GenBank/DDBJ whole genome shotgun (WGS) entry which is preliminary data.</text>
</comment>
<dbReference type="Proteomes" id="UP000765509">
    <property type="component" value="Unassembled WGS sequence"/>
</dbReference>
<feature type="compositionally biased region" description="Acidic residues" evidence="1">
    <location>
        <begin position="191"/>
        <end position="219"/>
    </location>
</feature>
<sequence length="240" mass="27485">MRAPNIHNPKANQTEPMSKRSPHQLLLLDTPEEFLKTKVYVVKTLPCFSANPNAFFQRLDKLISPSKSLSGKSTPKHKHSRPKLPHILEFKTSPKELPIDFYNEKWFNQLPPVERCSAADTSQVTFIPENQAPTNGTPHPEEHLRDSAFTKMYWETLTTEYDLSHKIEDSDSSSDEEDQSIDFSFGKNESIDEEEMDIEQESTDDSLFEGESDPYEDNDNSMQTSFLAERPSTSDANPWI</sequence>
<dbReference type="AlphaFoldDB" id="A0A9Q3PKA4"/>
<feature type="region of interest" description="Disordered" evidence="1">
    <location>
        <begin position="165"/>
        <end position="240"/>
    </location>
</feature>
<proteinExistence type="predicted"/>
<organism evidence="2 3">
    <name type="scientific">Austropuccinia psidii MF-1</name>
    <dbReference type="NCBI Taxonomy" id="1389203"/>
    <lineage>
        <taxon>Eukaryota</taxon>
        <taxon>Fungi</taxon>
        <taxon>Dikarya</taxon>
        <taxon>Basidiomycota</taxon>
        <taxon>Pucciniomycotina</taxon>
        <taxon>Pucciniomycetes</taxon>
        <taxon>Pucciniales</taxon>
        <taxon>Sphaerophragmiaceae</taxon>
        <taxon>Austropuccinia</taxon>
    </lineage>
</organism>
<keyword evidence="3" id="KW-1185">Reference proteome</keyword>
<dbReference type="EMBL" id="AVOT02075645">
    <property type="protein sequence ID" value="MBW0564305.1"/>
    <property type="molecule type" value="Genomic_DNA"/>
</dbReference>
<reference evidence="2" key="1">
    <citation type="submission" date="2021-03" db="EMBL/GenBank/DDBJ databases">
        <title>Draft genome sequence of rust myrtle Austropuccinia psidii MF-1, a brazilian biotype.</title>
        <authorList>
            <person name="Quecine M.C."/>
            <person name="Pachon D.M.R."/>
            <person name="Bonatelli M.L."/>
            <person name="Correr F.H."/>
            <person name="Franceschini L.M."/>
            <person name="Leite T.F."/>
            <person name="Margarido G.R.A."/>
            <person name="Almeida C.A."/>
            <person name="Ferrarezi J.A."/>
            <person name="Labate C.A."/>
        </authorList>
    </citation>
    <scope>NUCLEOTIDE SEQUENCE</scope>
    <source>
        <strain evidence="2">MF-1</strain>
    </source>
</reference>
<evidence type="ECO:0000313" key="2">
    <source>
        <dbReference type="EMBL" id="MBW0564305.1"/>
    </source>
</evidence>
<name>A0A9Q3PKA4_9BASI</name>
<accession>A0A9Q3PKA4</accession>
<evidence type="ECO:0000313" key="3">
    <source>
        <dbReference type="Proteomes" id="UP000765509"/>
    </source>
</evidence>
<feature type="compositionally biased region" description="Polar residues" evidence="1">
    <location>
        <begin position="220"/>
        <end position="240"/>
    </location>
</feature>
<gene>
    <name evidence="2" type="ORF">O181_104020</name>
</gene>
<evidence type="ECO:0000256" key="1">
    <source>
        <dbReference type="SAM" id="MobiDB-lite"/>
    </source>
</evidence>
<protein>
    <submittedName>
        <fullName evidence="2">Uncharacterized protein</fullName>
    </submittedName>
</protein>
<feature type="compositionally biased region" description="Acidic residues" evidence="1">
    <location>
        <begin position="170"/>
        <end position="180"/>
    </location>
</feature>
<feature type="region of interest" description="Disordered" evidence="1">
    <location>
        <begin position="1"/>
        <end position="22"/>
    </location>
</feature>